<sequence>MDDAGGPLRSESRPAAGYPPSRSYRSTQWSSFPVLGVLSLLLTSPVRLLPLDRSNSFAASTGIIIEENSGEHEERAAAPTPTTVAGNPFPLASAAPLLS</sequence>
<protein>
    <submittedName>
        <fullName evidence="2">Uncharacterized protein</fullName>
    </submittedName>
</protein>
<comment type="caution">
    <text evidence="2">The sequence shown here is derived from an EMBL/GenBank/DDBJ whole genome shotgun (WGS) entry which is preliminary data.</text>
</comment>
<accession>A0ABR2MHP3</accession>
<reference evidence="2 3" key="1">
    <citation type="journal article" date="2022" name="Nat. Plants">
        <title>Genomes of leafy and leafless Platanthera orchids illuminate the evolution of mycoheterotrophy.</title>
        <authorList>
            <person name="Li M.H."/>
            <person name="Liu K.W."/>
            <person name="Li Z."/>
            <person name="Lu H.C."/>
            <person name="Ye Q.L."/>
            <person name="Zhang D."/>
            <person name="Wang J.Y."/>
            <person name="Li Y.F."/>
            <person name="Zhong Z.M."/>
            <person name="Liu X."/>
            <person name="Yu X."/>
            <person name="Liu D.K."/>
            <person name="Tu X.D."/>
            <person name="Liu B."/>
            <person name="Hao Y."/>
            <person name="Liao X.Y."/>
            <person name="Jiang Y.T."/>
            <person name="Sun W.H."/>
            <person name="Chen J."/>
            <person name="Chen Y.Q."/>
            <person name="Ai Y."/>
            <person name="Zhai J.W."/>
            <person name="Wu S.S."/>
            <person name="Zhou Z."/>
            <person name="Hsiao Y.Y."/>
            <person name="Wu W.L."/>
            <person name="Chen Y.Y."/>
            <person name="Lin Y.F."/>
            <person name="Hsu J.L."/>
            <person name="Li C.Y."/>
            <person name="Wang Z.W."/>
            <person name="Zhao X."/>
            <person name="Zhong W.Y."/>
            <person name="Ma X.K."/>
            <person name="Ma L."/>
            <person name="Huang J."/>
            <person name="Chen G.Z."/>
            <person name="Huang M.Z."/>
            <person name="Huang L."/>
            <person name="Peng D.H."/>
            <person name="Luo Y.B."/>
            <person name="Zou S.Q."/>
            <person name="Chen S.P."/>
            <person name="Lan S."/>
            <person name="Tsai W.C."/>
            <person name="Van de Peer Y."/>
            <person name="Liu Z.J."/>
        </authorList>
    </citation>
    <scope>NUCLEOTIDE SEQUENCE [LARGE SCALE GENOMIC DNA]</scope>
    <source>
        <strain evidence="2">Lor288</strain>
    </source>
</reference>
<proteinExistence type="predicted"/>
<evidence type="ECO:0000313" key="2">
    <source>
        <dbReference type="EMBL" id="KAK8963586.1"/>
    </source>
</evidence>
<dbReference type="EMBL" id="JBBWWR010000007">
    <property type="protein sequence ID" value="KAK8963586.1"/>
    <property type="molecule type" value="Genomic_DNA"/>
</dbReference>
<feature type="region of interest" description="Disordered" evidence="1">
    <location>
        <begin position="68"/>
        <end position="99"/>
    </location>
</feature>
<dbReference type="Proteomes" id="UP001412067">
    <property type="component" value="Unassembled WGS sequence"/>
</dbReference>
<gene>
    <name evidence="2" type="ORF">KSP40_PGU020957</name>
</gene>
<evidence type="ECO:0000256" key="1">
    <source>
        <dbReference type="SAM" id="MobiDB-lite"/>
    </source>
</evidence>
<name>A0ABR2MHP3_9ASPA</name>
<feature type="region of interest" description="Disordered" evidence="1">
    <location>
        <begin position="1"/>
        <end position="27"/>
    </location>
</feature>
<evidence type="ECO:0000313" key="3">
    <source>
        <dbReference type="Proteomes" id="UP001412067"/>
    </source>
</evidence>
<keyword evidence="3" id="KW-1185">Reference proteome</keyword>
<organism evidence="2 3">
    <name type="scientific">Platanthera guangdongensis</name>
    <dbReference type="NCBI Taxonomy" id="2320717"/>
    <lineage>
        <taxon>Eukaryota</taxon>
        <taxon>Viridiplantae</taxon>
        <taxon>Streptophyta</taxon>
        <taxon>Embryophyta</taxon>
        <taxon>Tracheophyta</taxon>
        <taxon>Spermatophyta</taxon>
        <taxon>Magnoliopsida</taxon>
        <taxon>Liliopsida</taxon>
        <taxon>Asparagales</taxon>
        <taxon>Orchidaceae</taxon>
        <taxon>Orchidoideae</taxon>
        <taxon>Orchideae</taxon>
        <taxon>Orchidinae</taxon>
        <taxon>Platanthera</taxon>
    </lineage>
</organism>